<sequence length="926" mass="99675">MPSVPRGQNGYALLSLLCISAVHRSCTISGRQATPLTEASLSETFDRIRAHSPFLGLVLGREADIADDPATALRDPLGTAAAPTGAMPIARQLRIERRRLALIAAIGDLSGAYDFDRVSRLLSDFADMALDRAITAAIRERTPDAPVQGFAALALGKQGSRELNYSSDIDPILIFDPARLPCRPREAPEEAAVRIARRVLELLQARDGDGYVLRVDLRLRPSPEVTPIALPVEAAISYYESQALPWERAAFIRARAAAGDLPLGQGFLDAIRPFVWRRALDYGTIREIQEISRRIRDHYQQGQRFGPGYDLKRGRGGIREVEFFAQIHQLIHGGRDAALRVPATRGALAALAKAGRIDADEAAALDRAYVLLRTIEHRLQMIDDRQTHSLPADSAALDHVARLHGLADGAALVALLQPEVERVGRIYDALAEAGGGGLSSDPDLLGERLANAGFADAETARRIVEGWRGATYPALRSPAAQSALEGVLPMLIDAFGAAPDPQHAITRFDAMLKRLPSAINIFRLLEAQPALTRLLSAILSHAPTLAEQLGRRAELLDGLIDASALAPVDAVPTLVAAMAAVERGADYQWRLEHVRRIVNEKRFALGAQIVAGASDPLDVSAGYARVAEAAIQALAAAAVEEFATQHGRVPGSELVILALGRMGGGALTHASDLDLIYLFTGDYALESDGRRPLGAVTYYNRLAQRVTAALSVPTAAGPLYEVDTRLRPSGAQGPLSVSLEGFARYQEKDAWTWEHMALTRARPVFGSAAACEQVQAIIDGVLHGARPDRDVLADARKMRADIAAHKPPAGPLDAKLLDGGLVDLEFAVHVQQLGHRTGFDPRLGRAIDALVAQGLMPPALRAAHDFLTRLLVTLRLVAPDAQPPGPSTRALIARTLGLPDWEAVVATLDATRQEVRHCWAAIQARD</sequence>
<dbReference type="AlphaFoldDB" id="A0A2U0SHH1"/>
<dbReference type="GO" id="GO:0005524">
    <property type="term" value="F:ATP binding"/>
    <property type="evidence" value="ECO:0007669"/>
    <property type="project" value="UniProtKB-KW"/>
</dbReference>
<feature type="domain" description="PII-uridylyltransferase/Glutamine-synthetase adenylyltransferase" evidence="8">
    <location>
        <begin position="813"/>
        <end position="918"/>
    </location>
</feature>
<dbReference type="OrthoDB" id="9759366at2"/>
<keyword evidence="6" id="KW-0511">Multifunctional enzyme</keyword>
<keyword evidence="2 9" id="KW-0548">Nucleotidyltransferase</keyword>
<keyword evidence="3" id="KW-0547">Nucleotide-binding</keyword>
<dbReference type="CDD" id="cd05401">
    <property type="entry name" value="NT_GlnE_GlnD_like"/>
    <property type="match status" value="2"/>
</dbReference>
<evidence type="ECO:0000259" key="8">
    <source>
        <dbReference type="Pfam" id="PF08335"/>
    </source>
</evidence>
<dbReference type="EMBL" id="QENQ01000001">
    <property type="protein sequence ID" value="PVX30798.1"/>
    <property type="molecule type" value="Genomic_DNA"/>
</dbReference>
<dbReference type="Pfam" id="PF08335">
    <property type="entry name" value="GlnD_UR_UTase"/>
    <property type="match status" value="2"/>
</dbReference>
<dbReference type="PANTHER" id="PTHR30621">
    <property type="entry name" value="GLUTAMINE SYNTHETASE ADENYLYLTRANSFERASE"/>
    <property type="match status" value="1"/>
</dbReference>
<dbReference type="GO" id="GO:0008882">
    <property type="term" value="F:[glutamate-ammonia-ligase] adenylyltransferase activity"/>
    <property type="evidence" value="ECO:0007669"/>
    <property type="project" value="InterPro"/>
</dbReference>
<feature type="domain" description="Glutamate-ammonia ligase adenylyltransferase repeated" evidence="7">
    <location>
        <begin position="535"/>
        <end position="773"/>
    </location>
</feature>
<evidence type="ECO:0000256" key="5">
    <source>
        <dbReference type="ARBA" id="ARBA00022842"/>
    </source>
</evidence>
<dbReference type="InterPro" id="IPR023057">
    <property type="entry name" value="GlnE"/>
</dbReference>
<feature type="domain" description="Glutamate-ammonia ligase adenylyltransferase repeated" evidence="7">
    <location>
        <begin position="71"/>
        <end position="268"/>
    </location>
</feature>
<protein>
    <submittedName>
        <fullName evidence="9">Bifunctional glutamine-synthetase adenylyltransferase/deadenyltransferase</fullName>
    </submittedName>
</protein>
<keyword evidence="4" id="KW-0067">ATP-binding</keyword>
<feature type="domain" description="PII-uridylyltransferase/Glutamine-synthetase adenylyltransferase" evidence="8">
    <location>
        <begin position="292"/>
        <end position="429"/>
    </location>
</feature>
<name>A0A2U0SHH1_9SPHN</name>
<evidence type="ECO:0000256" key="6">
    <source>
        <dbReference type="ARBA" id="ARBA00023268"/>
    </source>
</evidence>
<dbReference type="GO" id="GO:0005829">
    <property type="term" value="C:cytosol"/>
    <property type="evidence" value="ECO:0007669"/>
    <property type="project" value="TreeGrafter"/>
</dbReference>
<dbReference type="InterPro" id="IPR013546">
    <property type="entry name" value="PII_UdlTrfase/GS_AdlTrfase"/>
</dbReference>
<dbReference type="NCBIfam" id="NF010706">
    <property type="entry name" value="PRK14108.1"/>
    <property type="match status" value="1"/>
</dbReference>
<evidence type="ECO:0000313" key="10">
    <source>
        <dbReference type="Proteomes" id="UP000245890"/>
    </source>
</evidence>
<keyword evidence="10" id="KW-1185">Reference proteome</keyword>
<evidence type="ECO:0000256" key="1">
    <source>
        <dbReference type="ARBA" id="ARBA00022679"/>
    </source>
</evidence>
<dbReference type="SUPFAM" id="SSF81301">
    <property type="entry name" value="Nucleotidyltransferase"/>
    <property type="match status" value="2"/>
</dbReference>
<organism evidence="9 10">
    <name type="scientific">Sphingomonas pokkalii</name>
    <dbReference type="NCBI Taxonomy" id="2175090"/>
    <lineage>
        <taxon>Bacteria</taxon>
        <taxon>Pseudomonadati</taxon>
        <taxon>Pseudomonadota</taxon>
        <taxon>Alphaproteobacteria</taxon>
        <taxon>Sphingomonadales</taxon>
        <taxon>Sphingomonadaceae</taxon>
        <taxon>Sphingomonas</taxon>
    </lineage>
</organism>
<evidence type="ECO:0000259" key="7">
    <source>
        <dbReference type="Pfam" id="PF03710"/>
    </source>
</evidence>
<dbReference type="SUPFAM" id="SSF81593">
    <property type="entry name" value="Nucleotidyltransferase substrate binding subunit/domain"/>
    <property type="match status" value="2"/>
</dbReference>
<dbReference type="PANTHER" id="PTHR30621:SF0">
    <property type="entry name" value="BIFUNCTIONAL GLUTAMINE SYNTHETASE ADENYLYLTRANSFERASE_ADENYLYL-REMOVING ENZYME"/>
    <property type="match status" value="1"/>
</dbReference>
<gene>
    <name evidence="9" type="ORF">DD559_16865</name>
</gene>
<dbReference type="GO" id="GO:0000820">
    <property type="term" value="P:regulation of glutamine family amino acid metabolic process"/>
    <property type="evidence" value="ECO:0007669"/>
    <property type="project" value="TreeGrafter"/>
</dbReference>
<dbReference type="InterPro" id="IPR005190">
    <property type="entry name" value="GlnE_rpt_dom"/>
</dbReference>
<evidence type="ECO:0000313" key="9">
    <source>
        <dbReference type="EMBL" id="PVX30798.1"/>
    </source>
</evidence>
<evidence type="ECO:0000256" key="2">
    <source>
        <dbReference type="ARBA" id="ARBA00022695"/>
    </source>
</evidence>
<accession>A0A2U0SHH1</accession>
<keyword evidence="1 9" id="KW-0808">Transferase</keyword>
<dbReference type="InterPro" id="IPR043519">
    <property type="entry name" value="NT_sf"/>
</dbReference>
<dbReference type="Pfam" id="PF03710">
    <property type="entry name" value="GlnE"/>
    <property type="match status" value="2"/>
</dbReference>
<dbReference type="Proteomes" id="UP000245890">
    <property type="component" value="Unassembled WGS sequence"/>
</dbReference>
<evidence type="ECO:0000256" key="4">
    <source>
        <dbReference type="ARBA" id="ARBA00022840"/>
    </source>
</evidence>
<evidence type="ECO:0000256" key="3">
    <source>
        <dbReference type="ARBA" id="ARBA00022741"/>
    </source>
</evidence>
<dbReference type="Gene3D" id="1.20.120.330">
    <property type="entry name" value="Nucleotidyltransferases domain 2"/>
    <property type="match status" value="2"/>
</dbReference>
<comment type="caution">
    <text evidence="9">The sequence shown here is derived from an EMBL/GenBank/DDBJ whole genome shotgun (WGS) entry which is preliminary data.</text>
</comment>
<proteinExistence type="predicted"/>
<keyword evidence="5" id="KW-0460">Magnesium</keyword>
<dbReference type="Gene3D" id="3.30.460.10">
    <property type="entry name" value="Beta Polymerase, domain 2"/>
    <property type="match status" value="2"/>
</dbReference>
<reference evidence="9 10" key="1">
    <citation type="submission" date="2018-05" db="EMBL/GenBank/DDBJ databases">
        <title>Description of Sphingomonas pokkalii sp nov, isolated from the rhizosphere of saline tolerant pokkali rice and its draft genome analysis.</title>
        <authorList>
            <person name="Menon R."/>
            <person name="Kumari S."/>
            <person name="Rameshkumar N."/>
        </authorList>
    </citation>
    <scope>NUCLEOTIDE SEQUENCE [LARGE SCALE GENOMIC DNA]</scope>
    <source>
        <strain evidence="9 10">L3B27</strain>
    </source>
</reference>